<evidence type="ECO:0000313" key="2">
    <source>
        <dbReference type="Proteomes" id="UP001233271"/>
    </source>
</evidence>
<name>A0AA48L2Q4_9TREE</name>
<dbReference type="KEGG" id="ccac:CcaHIS019_0300780"/>
<dbReference type="RefSeq" id="XP_060455274.1">
    <property type="nucleotide sequence ID" value="XM_060598485.1"/>
</dbReference>
<sequence>MPDLAPIVKKYRALIVKDKGLPEVLLWHTSDKARRLRIHTVATQLEPDLVLDPAYTAILQGDLGLMEMSDAVEALLIAREAASVENDTQR</sequence>
<accession>A0AA48L2Q4</accession>
<gene>
    <name evidence="1" type="ORF">CcaverHIS019_0300780</name>
</gene>
<evidence type="ECO:0000313" key="1">
    <source>
        <dbReference type="EMBL" id="BEI90008.1"/>
    </source>
</evidence>
<proteinExistence type="predicted"/>
<dbReference type="EMBL" id="AP028214">
    <property type="protein sequence ID" value="BEI90008.1"/>
    <property type="molecule type" value="Genomic_DNA"/>
</dbReference>
<dbReference type="Proteomes" id="UP001233271">
    <property type="component" value="Chromosome 3"/>
</dbReference>
<reference evidence="1" key="1">
    <citation type="journal article" date="2023" name="BMC Genomics">
        <title>Chromosome-level genome assemblies of Cutaneotrichosporon spp. (Trichosporonales, Basidiomycota) reveal imbalanced evolution between nucleotide sequences and chromosome synteny.</title>
        <authorList>
            <person name="Kobayashi Y."/>
            <person name="Kayamori A."/>
            <person name="Aoki K."/>
            <person name="Shiwa Y."/>
            <person name="Matsutani M."/>
            <person name="Fujita N."/>
            <person name="Sugita T."/>
            <person name="Iwasaki W."/>
            <person name="Tanaka N."/>
            <person name="Takashima M."/>
        </authorList>
    </citation>
    <scope>NUCLEOTIDE SEQUENCE</scope>
    <source>
        <strain evidence="1">HIS019</strain>
    </source>
</reference>
<dbReference type="AlphaFoldDB" id="A0AA48L2Q4"/>
<organism evidence="1 2">
    <name type="scientific">Cutaneotrichosporon cavernicola</name>
    <dbReference type="NCBI Taxonomy" id="279322"/>
    <lineage>
        <taxon>Eukaryota</taxon>
        <taxon>Fungi</taxon>
        <taxon>Dikarya</taxon>
        <taxon>Basidiomycota</taxon>
        <taxon>Agaricomycotina</taxon>
        <taxon>Tremellomycetes</taxon>
        <taxon>Trichosporonales</taxon>
        <taxon>Trichosporonaceae</taxon>
        <taxon>Cutaneotrichosporon</taxon>
    </lineage>
</organism>
<dbReference type="GeneID" id="85493879"/>
<keyword evidence="2" id="KW-1185">Reference proteome</keyword>
<protein>
    <submittedName>
        <fullName evidence="1">Uncharacterized protein</fullName>
    </submittedName>
</protein>